<organism evidence="1 2">
    <name type="scientific">Medicago truncatula</name>
    <name type="common">Barrel medic</name>
    <name type="synonym">Medicago tribuloides</name>
    <dbReference type="NCBI Taxonomy" id="3880"/>
    <lineage>
        <taxon>Eukaryota</taxon>
        <taxon>Viridiplantae</taxon>
        <taxon>Streptophyta</taxon>
        <taxon>Embryophyta</taxon>
        <taxon>Tracheophyta</taxon>
        <taxon>Spermatophyta</taxon>
        <taxon>Magnoliopsida</taxon>
        <taxon>eudicotyledons</taxon>
        <taxon>Gunneridae</taxon>
        <taxon>Pentapetalae</taxon>
        <taxon>rosids</taxon>
        <taxon>fabids</taxon>
        <taxon>Fabales</taxon>
        <taxon>Fabaceae</taxon>
        <taxon>Papilionoideae</taxon>
        <taxon>50 kb inversion clade</taxon>
        <taxon>NPAAA clade</taxon>
        <taxon>Hologalegina</taxon>
        <taxon>IRL clade</taxon>
        <taxon>Trifolieae</taxon>
        <taxon>Medicago</taxon>
    </lineage>
</organism>
<evidence type="ECO:0000313" key="1">
    <source>
        <dbReference type="EMBL" id="RHN59305.1"/>
    </source>
</evidence>
<dbReference type="EMBL" id="PSQE01000004">
    <property type="protein sequence ID" value="RHN59305.1"/>
    <property type="molecule type" value="Genomic_DNA"/>
</dbReference>
<dbReference type="Proteomes" id="UP000265566">
    <property type="component" value="Chromosome 4"/>
</dbReference>
<name>A0A396I6L9_MEDTR</name>
<reference evidence="2" key="1">
    <citation type="journal article" date="2018" name="Nat. Plants">
        <title>Whole-genome landscape of Medicago truncatula symbiotic genes.</title>
        <authorList>
            <person name="Pecrix Y."/>
            <person name="Staton S.E."/>
            <person name="Sallet E."/>
            <person name="Lelandais-Briere C."/>
            <person name="Moreau S."/>
            <person name="Carrere S."/>
            <person name="Blein T."/>
            <person name="Jardinaud M.F."/>
            <person name="Latrasse D."/>
            <person name="Zouine M."/>
            <person name="Zahm M."/>
            <person name="Kreplak J."/>
            <person name="Mayjonade B."/>
            <person name="Satge C."/>
            <person name="Perez M."/>
            <person name="Cauet S."/>
            <person name="Marande W."/>
            <person name="Chantry-Darmon C."/>
            <person name="Lopez-Roques C."/>
            <person name="Bouchez O."/>
            <person name="Berard A."/>
            <person name="Debelle F."/>
            <person name="Munos S."/>
            <person name="Bendahmane A."/>
            <person name="Berges H."/>
            <person name="Niebel A."/>
            <person name="Buitink J."/>
            <person name="Frugier F."/>
            <person name="Benhamed M."/>
            <person name="Crespi M."/>
            <person name="Gouzy J."/>
            <person name="Gamas P."/>
        </authorList>
    </citation>
    <scope>NUCLEOTIDE SEQUENCE [LARGE SCALE GENOMIC DNA]</scope>
    <source>
        <strain evidence="2">cv. Jemalong A17</strain>
    </source>
</reference>
<dbReference type="AlphaFoldDB" id="A0A396I6L9"/>
<protein>
    <submittedName>
        <fullName evidence="1">Uncharacterized protein</fullName>
    </submittedName>
</protein>
<sequence length="55" mass="6202">MGLFVIHYRISLVGQIGYVLRSVQLRFRSGFEVGSQIRIILGLSCAPMPQYLCQS</sequence>
<evidence type="ECO:0000313" key="2">
    <source>
        <dbReference type="Proteomes" id="UP000265566"/>
    </source>
</evidence>
<dbReference type="Gramene" id="rna21313">
    <property type="protein sequence ID" value="RHN59305.1"/>
    <property type="gene ID" value="gene21313"/>
</dbReference>
<gene>
    <name evidence="1" type="ORF">MtrunA17_Chr4g0011801</name>
</gene>
<comment type="caution">
    <text evidence="1">The sequence shown here is derived from an EMBL/GenBank/DDBJ whole genome shotgun (WGS) entry which is preliminary data.</text>
</comment>
<proteinExistence type="predicted"/>
<accession>A0A396I6L9</accession>